<dbReference type="GO" id="GO:0031464">
    <property type="term" value="C:Cul4A-RING E3 ubiquitin ligase complex"/>
    <property type="evidence" value="ECO:0007669"/>
    <property type="project" value="TreeGrafter"/>
</dbReference>
<keyword evidence="7" id="KW-1185">Reference proteome</keyword>
<dbReference type="EMBL" id="LDAU01000082">
    <property type="protein sequence ID" value="KRX07689.1"/>
    <property type="molecule type" value="Genomic_DNA"/>
</dbReference>
<evidence type="ECO:0000256" key="3">
    <source>
        <dbReference type="ARBA" id="ARBA00022989"/>
    </source>
</evidence>
<dbReference type="Proteomes" id="UP000054937">
    <property type="component" value="Unassembled WGS sequence"/>
</dbReference>
<proteinExistence type="predicted"/>
<evidence type="ECO:0000256" key="2">
    <source>
        <dbReference type="ARBA" id="ARBA00022692"/>
    </source>
</evidence>
<feature type="transmembrane region" description="Helical" evidence="5">
    <location>
        <begin position="137"/>
        <end position="156"/>
    </location>
</feature>
<feature type="transmembrane region" description="Helical" evidence="5">
    <location>
        <begin position="39"/>
        <end position="60"/>
    </location>
</feature>
<evidence type="ECO:0000256" key="5">
    <source>
        <dbReference type="SAM" id="Phobius"/>
    </source>
</evidence>
<dbReference type="GO" id="GO:0016020">
    <property type="term" value="C:membrane"/>
    <property type="evidence" value="ECO:0007669"/>
    <property type="project" value="UniProtKB-SubCell"/>
</dbReference>
<organism evidence="6 7">
    <name type="scientific">Pseudocohnilembus persalinus</name>
    <name type="common">Ciliate</name>
    <dbReference type="NCBI Taxonomy" id="266149"/>
    <lineage>
        <taxon>Eukaryota</taxon>
        <taxon>Sar</taxon>
        <taxon>Alveolata</taxon>
        <taxon>Ciliophora</taxon>
        <taxon>Intramacronucleata</taxon>
        <taxon>Oligohymenophorea</taxon>
        <taxon>Scuticociliatia</taxon>
        <taxon>Philasterida</taxon>
        <taxon>Pseudocohnilembidae</taxon>
        <taxon>Pseudocohnilembus</taxon>
    </lineage>
</organism>
<dbReference type="Pfam" id="PF01925">
    <property type="entry name" value="TauE"/>
    <property type="match status" value="1"/>
</dbReference>
<dbReference type="AlphaFoldDB" id="A0A0V0QZE4"/>
<evidence type="ECO:0000313" key="7">
    <source>
        <dbReference type="Proteomes" id="UP000054937"/>
    </source>
</evidence>
<comment type="subcellular location">
    <subcellularLocation>
        <location evidence="1">Membrane</location>
        <topology evidence="1">Multi-pass membrane protein</topology>
    </subcellularLocation>
</comment>
<gene>
    <name evidence="6" type="ORF">PPERSA_11238</name>
</gene>
<protein>
    <recommendedName>
        <fullName evidence="8">Sulfite exporter TauE/SafE</fullName>
    </recommendedName>
</protein>
<feature type="transmembrane region" description="Helical" evidence="5">
    <location>
        <begin position="80"/>
        <end position="97"/>
    </location>
</feature>
<evidence type="ECO:0000313" key="6">
    <source>
        <dbReference type="EMBL" id="KRX07689.1"/>
    </source>
</evidence>
<evidence type="ECO:0000256" key="1">
    <source>
        <dbReference type="ARBA" id="ARBA00004141"/>
    </source>
</evidence>
<keyword evidence="3 5" id="KW-1133">Transmembrane helix</keyword>
<keyword evidence="4 5" id="KW-0472">Membrane</keyword>
<comment type="caution">
    <text evidence="6">The sequence shown here is derived from an EMBL/GenBank/DDBJ whole genome shotgun (WGS) entry which is preliminary data.</text>
</comment>
<dbReference type="InParanoid" id="A0A0V0QZE4"/>
<name>A0A0V0QZE4_PSEPJ</name>
<evidence type="ECO:0000256" key="4">
    <source>
        <dbReference type="ARBA" id="ARBA00023136"/>
    </source>
</evidence>
<evidence type="ECO:0008006" key="8">
    <source>
        <dbReference type="Google" id="ProtNLM"/>
    </source>
</evidence>
<accession>A0A0V0QZE4</accession>
<dbReference type="GO" id="GO:0016567">
    <property type="term" value="P:protein ubiquitination"/>
    <property type="evidence" value="ECO:0007669"/>
    <property type="project" value="TreeGrafter"/>
</dbReference>
<reference evidence="6 7" key="1">
    <citation type="journal article" date="2015" name="Sci. Rep.">
        <title>Genome of the facultative scuticociliatosis pathogen Pseudocohnilembus persalinus provides insight into its virulence through horizontal gene transfer.</title>
        <authorList>
            <person name="Xiong J."/>
            <person name="Wang G."/>
            <person name="Cheng J."/>
            <person name="Tian M."/>
            <person name="Pan X."/>
            <person name="Warren A."/>
            <person name="Jiang C."/>
            <person name="Yuan D."/>
            <person name="Miao W."/>
        </authorList>
    </citation>
    <scope>NUCLEOTIDE SEQUENCE [LARGE SCALE GENOMIC DNA]</scope>
    <source>
        <strain evidence="6">36N120E</strain>
    </source>
</reference>
<dbReference type="PANTHER" id="PTHR14255">
    <property type="entry name" value="CEREBLON"/>
    <property type="match status" value="1"/>
</dbReference>
<keyword evidence="2 5" id="KW-0812">Transmembrane</keyword>
<dbReference type="InterPro" id="IPR002781">
    <property type="entry name" value="TM_pro_TauE-like"/>
</dbReference>
<dbReference type="PANTHER" id="PTHR14255:SF3">
    <property type="entry name" value="SULFITE EXPORTER TAUE_SAFE FAMILY PROTEIN 5-RELATED"/>
    <property type="match status" value="1"/>
</dbReference>
<sequence length="271" mass="30407">MEGDTCGNIEDNECLNFLTCTDGICKHDNIFPVDWISGLAYFLIPIIVGVSNVGGIGGGIVKVPILVLMLNYNTASSTNLSYPITLGGCLANITLLLMEKHPTQNKPLIDFGIAMILVPAILIGTNTGVLMNSIMPSLFLNGFFVVFLSFVCPYLMNRCMGLFKLEMKARRELKKIGKEFMEAENNSVLTENINVVDGEKTIQQILENQNNDENQGVSLQGVSKDLVEKYQKTVEKLNENIMSRNSLFYNKQEYRNFRSQSMKYHRSFSFQ</sequence>
<feature type="transmembrane region" description="Helical" evidence="5">
    <location>
        <begin position="109"/>
        <end position="131"/>
    </location>
</feature>
<dbReference type="OrthoDB" id="302005at2759"/>